<dbReference type="InterPro" id="IPR000847">
    <property type="entry name" value="LysR_HTH_N"/>
</dbReference>
<dbReference type="SUPFAM" id="SSF46785">
    <property type="entry name" value="Winged helix' DNA-binding domain"/>
    <property type="match status" value="1"/>
</dbReference>
<organism evidence="6 7">
    <name type="scientific">Faunimonas pinastri</name>
    <dbReference type="NCBI Taxonomy" id="1855383"/>
    <lineage>
        <taxon>Bacteria</taxon>
        <taxon>Pseudomonadati</taxon>
        <taxon>Pseudomonadota</taxon>
        <taxon>Alphaproteobacteria</taxon>
        <taxon>Hyphomicrobiales</taxon>
        <taxon>Afifellaceae</taxon>
        <taxon>Faunimonas</taxon>
    </lineage>
</organism>
<dbReference type="Pfam" id="PF00126">
    <property type="entry name" value="HTH_1"/>
    <property type="match status" value="1"/>
</dbReference>
<gene>
    <name evidence="6" type="ORF">SAMN05216548_103234</name>
</gene>
<dbReference type="RefSeq" id="WP_092495833.1">
    <property type="nucleotide sequence ID" value="NZ_FOFG01000003.1"/>
</dbReference>
<dbReference type="EMBL" id="FOFG01000003">
    <property type="protein sequence ID" value="SEQ27760.1"/>
    <property type="molecule type" value="Genomic_DNA"/>
</dbReference>
<keyword evidence="7" id="KW-1185">Reference proteome</keyword>
<keyword evidence="2" id="KW-0805">Transcription regulation</keyword>
<dbReference type="PANTHER" id="PTHR30419:SF8">
    <property type="entry name" value="NITROGEN ASSIMILATION TRANSCRIPTIONAL ACTIVATOR-RELATED"/>
    <property type="match status" value="1"/>
</dbReference>
<dbReference type="PROSITE" id="PS50931">
    <property type="entry name" value="HTH_LYSR"/>
    <property type="match status" value="1"/>
</dbReference>
<dbReference type="OrthoDB" id="5297263at2"/>
<evidence type="ECO:0000256" key="1">
    <source>
        <dbReference type="ARBA" id="ARBA00009437"/>
    </source>
</evidence>
<protein>
    <submittedName>
        <fullName evidence="6">Transcriptional regulator, LysR family</fullName>
    </submittedName>
</protein>
<reference evidence="6 7" key="1">
    <citation type="submission" date="2016-10" db="EMBL/GenBank/DDBJ databases">
        <authorList>
            <person name="de Groot N.N."/>
        </authorList>
    </citation>
    <scope>NUCLEOTIDE SEQUENCE [LARGE SCALE GENOMIC DNA]</scope>
    <source>
        <strain evidence="6 7">A52C2</strain>
    </source>
</reference>
<dbReference type="Pfam" id="PF03466">
    <property type="entry name" value="LysR_substrate"/>
    <property type="match status" value="1"/>
</dbReference>
<dbReference type="InterPro" id="IPR036388">
    <property type="entry name" value="WH-like_DNA-bd_sf"/>
</dbReference>
<dbReference type="InterPro" id="IPR036390">
    <property type="entry name" value="WH_DNA-bd_sf"/>
</dbReference>
<dbReference type="Gene3D" id="1.10.10.10">
    <property type="entry name" value="Winged helix-like DNA-binding domain superfamily/Winged helix DNA-binding domain"/>
    <property type="match status" value="1"/>
</dbReference>
<evidence type="ECO:0000259" key="5">
    <source>
        <dbReference type="PROSITE" id="PS50931"/>
    </source>
</evidence>
<dbReference type="GO" id="GO:0003700">
    <property type="term" value="F:DNA-binding transcription factor activity"/>
    <property type="evidence" value="ECO:0007669"/>
    <property type="project" value="InterPro"/>
</dbReference>
<dbReference type="GO" id="GO:0003677">
    <property type="term" value="F:DNA binding"/>
    <property type="evidence" value="ECO:0007669"/>
    <property type="project" value="UniProtKB-KW"/>
</dbReference>
<evidence type="ECO:0000313" key="7">
    <source>
        <dbReference type="Proteomes" id="UP000199647"/>
    </source>
</evidence>
<dbReference type="Proteomes" id="UP000199647">
    <property type="component" value="Unassembled WGS sequence"/>
</dbReference>
<evidence type="ECO:0000256" key="3">
    <source>
        <dbReference type="ARBA" id="ARBA00023125"/>
    </source>
</evidence>
<dbReference type="GO" id="GO:0005829">
    <property type="term" value="C:cytosol"/>
    <property type="evidence" value="ECO:0007669"/>
    <property type="project" value="TreeGrafter"/>
</dbReference>
<dbReference type="Gene3D" id="3.40.190.290">
    <property type="match status" value="1"/>
</dbReference>
<evidence type="ECO:0000256" key="2">
    <source>
        <dbReference type="ARBA" id="ARBA00023015"/>
    </source>
</evidence>
<comment type="similarity">
    <text evidence="1">Belongs to the LysR transcriptional regulatory family.</text>
</comment>
<dbReference type="STRING" id="1855383.SAMN05216548_103234"/>
<feature type="domain" description="HTH lysR-type" evidence="5">
    <location>
        <begin position="13"/>
        <end position="65"/>
    </location>
</feature>
<proteinExistence type="inferred from homology"/>
<dbReference type="PANTHER" id="PTHR30419">
    <property type="entry name" value="HTH-TYPE TRANSCRIPTIONAL REGULATOR YBHD"/>
    <property type="match status" value="1"/>
</dbReference>
<keyword evidence="3" id="KW-0238">DNA-binding</keyword>
<keyword evidence="4" id="KW-0804">Transcription</keyword>
<dbReference type="AlphaFoldDB" id="A0A1H9EPW7"/>
<dbReference type="SUPFAM" id="SSF53850">
    <property type="entry name" value="Periplasmic binding protein-like II"/>
    <property type="match status" value="1"/>
</dbReference>
<dbReference type="InterPro" id="IPR050950">
    <property type="entry name" value="HTH-type_LysR_regulators"/>
</dbReference>
<accession>A0A1H9EPW7</accession>
<name>A0A1H9EPW7_9HYPH</name>
<dbReference type="InterPro" id="IPR005119">
    <property type="entry name" value="LysR_subst-bd"/>
</dbReference>
<evidence type="ECO:0000313" key="6">
    <source>
        <dbReference type="EMBL" id="SEQ27760.1"/>
    </source>
</evidence>
<evidence type="ECO:0000256" key="4">
    <source>
        <dbReference type="ARBA" id="ARBA00023163"/>
    </source>
</evidence>
<sequence length="315" mass="34095">MSQSFVHVHLVALRYFAETVRAGSMRQASEVLSTAPSAVNRQILKLEEQLQVRLFDRVSGGVKLTSAGEVLYGYIRNLERNLELAIDRIDDMRALRRGHVRIACEDGIGRDFMTAELAAFAAEHLGVTYSLSIHGAQQILDLVSAGEVDIGLTMGPPMRSDIRLVGSVPIPMGVVMPPDHALAGREQMTLVDLVGERMILGSPGYGGGSEIARHVTEASRHRPFVESNSSDNILCLVLAGMGLAVRSPVGLLAELSREALAFVPLAGRGVPVVKLCLWTHSTRTPSIAGSVLTERFLRALEPFAETLARWRAPAS</sequence>